<name>A0ABS4HAI1_9BACI</name>
<evidence type="ECO:0000256" key="3">
    <source>
        <dbReference type="ARBA" id="ARBA00023136"/>
    </source>
</evidence>
<dbReference type="Pfam" id="PF01547">
    <property type="entry name" value="SBP_bac_1"/>
    <property type="match status" value="1"/>
</dbReference>
<sequence>MRKDTRFKYLIIAILVGLIMILAACNDEGTDNEGEATEGDKSLRILSNVVGGKTPEENELFVEEIERLTDIKVELVKPPADYDQKLLTAMSSGEKFDLVLLTKNLMDILVDQGVLTEISDQIAESDILSDTTVIPEKEWDLIEYEDGNYYGVFNKFEGGTMPIVRQDWMEKLNLQQPETLEDFYNVFKAFKEQDPDGNGKDDTYGLSTAGLYDIQGFLSAEGVKYKYVYNEEGERTIPIASEAAVPVLEWFAKLYEEGLLDPNFATNETSQMRELFLTDRVGMVTYWDAWVGLFNNIRLEDDPNTEFKAKGIPGAVGPEGDIILRRGDPSLWAIPVNAESPGVAKEFLEFWHSEKGNVLSTLGIEGHDYTLTDGKYELTEIGKEHSMDHGVVVPNNTNWENPIGSLPGVEEAQEIILEHATLETSTEDWPEAEKIVQNYAFKAMMGEIPAKEAVNKMHEELMDAGLIDY</sequence>
<keyword evidence="3 6" id="KW-0472">Membrane</keyword>
<reference evidence="7 8" key="1">
    <citation type="submission" date="2021-03" db="EMBL/GenBank/DDBJ databases">
        <title>Genomic Encyclopedia of Type Strains, Phase IV (KMG-IV): sequencing the most valuable type-strain genomes for metagenomic binning, comparative biology and taxonomic classification.</title>
        <authorList>
            <person name="Goeker M."/>
        </authorList>
    </citation>
    <scope>NUCLEOTIDE SEQUENCE [LARGE SCALE GENOMIC DNA]</scope>
    <source>
        <strain evidence="7 8">DSM 21085</strain>
    </source>
</reference>
<dbReference type="EMBL" id="JAGGKK010000003">
    <property type="protein sequence ID" value="MBP1947883.1"/>
    <property type="molecule type" value="Genomic_DNA"/>
</dbReference>
<accession>A0ABS4HAI1</accession>
<evidence type="ECO:0000256" key="5">
    <source>
        <dbReference type="ARBA" id="ARBA00023288"/>
    </source>
</evidence>
<dbReference type="InterPro" id="IPR050490">
    <property type="entry name" value="Bact_solute-bd_prot1"/>
</dbReference>
<keyword evidence="1" id="KW-1003">Cell membrane</keyword>
<dbReference type="PANTHER" id="PTHR43649">
    <property type="entry name" value="ARABINOSE-BINDING PROTEIN-RELATED"/>
    <property type="match status" value="1"/>
</dbReference>
<dbReference type="SUPFAM" id="SSF53850">
    <property type="entry name" value="Periplasmic binding protein-like II"/>
    <property type="match status" value="1"/>
</dbReference>
<dbReference type="Gene3D" id="3.40.190.10">
    <property type="entry name" value="Periplasmic binding protein-like II"/>
    <property type="match status" value="2"/>
</dbReference>
<keyword evidence="2" id="KW-0732">Signal</keyword>
<keyword evidence="6" id="KW-0812">Transmembrane</keyword>
<evidence type="ECO:0000256" key="6">
    <source>
        <dbReference type="SAM" id="Phobius"/>
    </source>
</evidence>
<gene>
    <name evidence="7" type="ORF">J2Z82_000812</name>
</gene>
<keyword evidence="6" id="KW-1133">Transmembrane helix</keyword>
<evidence type="ECO:0000313" key="7">
    <source>
        <dbReference type="EMBL" id="MBP1947883.1"/>
    </source>
</evidence>
<dbReference type="PROSITE" id="PS51257">
    <property type="entry name" value="PROKAR_LIPOPROTEIN"/>
    <property type="match status" value="1"/>
</dbReference>
<keyword evidence="8" id="KW-1185">Reference proteome</keyword>
<evidence type="ECO:0000256" key="1">
    <source>
        <dbReference type="ARBA" id="ARBA00022475"/>
    </source>
</evidence>
<comment type="caution">
    <text evidence="7">The sequence shown here is derived from an EMBL/GenBank/DDBJ whole genome shotgun (WGS) entry which is preliminary data.</text>
</comment>
<feature type="transmembrane region" description="Helical" evidence="6">
    <location>
        <begin position="7"/>
        <end position="24"/>
    </location>
</feature>
<evidence type="ECO:0000313" key="8">
    <source>
        <dbReference type="Proteomes" id="UP001519328"/>
    </source>
</evidence>
<keyword evidence="4" id="KW-0564">Palmitate</keyword>
<proteinExistence type="predicted"/>
<evidence type="ECO:0000256" key="4">
    <source>
        <dbReference type="ARBA" id="ARBA00023139"/>
    </source>
</evidence>
<evidence type="ECO:0000256" key="2">
    <source>
        <dbReference type="ARBA" id="ARBA00022729"/>
    </source>
</evidence>
<protein>
    <submittedName>
        <fullName evidence="7">Aldouronate transport system substrate-binding protein</fullName>
    </submittedName>
</protein>
<keyword evidence="5" id="KW-0449">Lipoprotein</keyword>
<dbReference type="RefSeq" id="WP_209479487.1">
    <property type="nucleotide sequence ID" value="NZ_JAGGKK010000003.1"/>
</dbReference>
<dbReference type="Proteomes" id="UP001519328">
    <property type="component" value="Unassembled WGS sequence"/>
</dbReference>
<dbReference type="PANTHER" id="PTHR43649:SF33">
    <property type="entry name" value="POLYGALACTURONAN_RHAMNOGALACTURONAN-BINDING PROTEIN YTCQ"/>
    <property type="match status" value="1"/>
</dbReference>
<dbReference type="InterPro" id="IPR006059">
    <property type="entry name" value="SBP"/>
</dbReference>
<organism evidence="7 8">
    <name type="scientific">Virgibacillus litoralis</name>
    <dbReference type="NCBI Taxonomy" id="578221"/>
    <lineage>
        <taxon>Bacteria</taxon>
        <taxon>Bacillati</taxon>
        <taxon>Bacillota</taxon>
        <taxon>Bacilli</taxon>
        <taxon>Bacillales</taxon>
        <taxon>Bacillaceae</taxon>
        <taxon>Virgibacillus</taxon>
    </lineage>
</organism>